<reference evidence="1 2" key="1">
    <citation type="journal article" date="2016" name="Nat. Commun.">
        <title>Thousands of microbial genomes shed light on interconnected biogeochemical processes in an aquifer system.</title>
        <authorList>
            <person name="Anantharaman K."/>
            <person name="Brown C.T."/>
            <person name="Hug L.A."/>
            <person name="Sharon I."/>
            <person name="Castelle C.J."/>
            <person name="Probst A.J."/>
            <person name="Thomas B.C."/>
            <person name="Singh A."/>
            <person name="Wilkins M.J."/>
            <person name="Karaoz U."/>
            <person name="Brodie E.L."/>
            <person name="Williams K.H."/>
            <person name="Hubbard S.S."/>
            <person name="Banfield J.F."/>
        </authorList>
    </citation>
    <scope>NUCLEOTIDE SEQUENCE [LARGE SCALE GENOMIC DNA]</scope>
</reference>
<dbReference type="STRING" id="1798664.A3C93_01090"/>
<evidence type="ECO:0000313" key="1">
    <source>
        <dbReference type="EMBL" id="OGZ11494.1"/>
    </source>
</evidence>
<gene>
    <name evidence="1" type="ORF">A3C93_01090</name>
</gene>
<sequence>MEFRIGQVLLVTIEGRFYDQARIDGIEETGDGRVLHMVSTVRDSEKEYKIGEMRDEVWEVFYIDSLEEARFNYSTALTPLTLEVVR</sequence>
<proteinExistence type="predicted"/>
<name>A0A1G2DCY6_9BACT</name>
<dbReference type="AlphaFoldDB" id="A0A1G2DCY6"/>
<organism evidence="1 2">
    <name type="scientific">Candidatus Lloydbacteria bacterium RIFCSPHIGHO2_02_FULL_54_17</name>
    <dbReference type="NCBI Taxonomy" id="1798664"/>
    <lineage>
        <taxon>Bacteria</taxon>
        <taxon>Candidatus Lloydiibacteriota</taxon>
    </lineage>
</organism>
<dbReference type="EMBL" id="MHLO01000033">
    <property type="protein sequence ID" value="OGZ11494.1"/>
    <property type="molecule type" value="Genomic_DNA"/>
</dbReference>
<dbReference type="Proteomes" id="UP000178636">
    <property type="component" value="Unassembled WGS sequence"/>
</dbReference>
<evidence type="ECO:0000313" key="2">
    <source>
        <dbReference type="Proteomes" id="UP000178636"/>
    </source>
</evidence>
<comment type="caution">
    <text evidence="1">The sequence shown here is derived from an EMBL/GenBank/DDBJ whole genome shotgun (WGS) entry which is preliminary data.</text>
</comment>
<protein>
    <submittedName>
        <fullName evidence="1">Uncharacterized protein</fullName>
    </submittedName>
</protein>
<accession>A0A1G2DCY6</accession>